<dbReference type="WBParaSite" id="ES5_v2.g16105.t1">
    <property type="protein sequence ID" value="ES5_v2.g16105.t1"/>
    <property type="gene ID" value="ES5_v2.g16105"/>
</dbReference>
<accession>A0AC34FFR9</accession>
<organism evidence="1 2">
    <name type="scientific">Panagrolaimus sp. ES5</name>
    <dbReference type="NCBI Taxonomy" id="591445"/>
    <lineage>
        <taxon>Eukaryota</taxon>
        <taxon>Metazoa</taxon>
        <taxon>Ecdysozoa</taxon>
        <taxon>Nematoda</taxon>
        <taxon>Chromadorea</taxon>
        <taxon>Rhabditida</taxon>
        <taxon>Tylenchina</taxon>
        <taxon>Panagrolaimomorpha</taxon>
        <taxon>Panagrolaimoidea</taxon>
        <taxon>Panagrolaimidae</taxon>
        <taxon>Panagrolaimus</taxon>
    </lineage>
</organism>
<sequence>MNAQSSAKPPDEYAMILQQCKSAPLVCHTLFEEKWNMSFGFTAENIFYKTNEFSGISSEFIHDEKTLRIISPFSAANNTEDTLTTIFKYDSFQRFNLNIKKSVEFCDSFEVDLIFVTKYTPMFFYRLWNQQGQRFDRGRYVHQFRSDAIDGQPWNDLINASAFKISYYNIEKTKVYSWLKEITEKLPCSITYNQMFEEQYRRHADRSLLDSNLSKWPSDAKYYVACILSLGTIGEFLLNYYLFEKNNLTMLKNLGKREQWYLISKYFCSIFKFLEKDISLSSLNFNPNEYPDEIPLGNHYVAIKLAVITPTHVRFVNKELVVNNRGIRRYGPQMFLKIIFRDEDMGNFPKDEDLLNARIGEPLINGISVGGKRYFEFGSSSSQFRQHGTFFFQAESKQAIIQLLNQWAEFKIEQAAKVSARIGQLFSSSLEINFKLKSKQIGRLGEVVSPPHTFSDGIGVIDARLARQIQHELGLPTMPSAIQFRCLGCKGMVTTDFSNKRLISNGGDYDVMFRESQVKFMTVLENEIDFDVVKCSASGPLKLHKTFIAILIALAKDQGKLEVVERRIHELFTSTFIEILKSLYDTKAFEKALRSLPKHFPTEKFYPEQLIQEPFFRSIVEVNAVSSARLLNSKSHILFPSDLGRIVFGVLDESGTLRPGEIFFQYTQDVLSKSSLPELIILRGKAGITKAPMFHLGDIRYVTAVDCPSLHHLFNVVVFSRHGRRPLADEIGGGDLDGDEFSIFWDPAFMLKHSKAADFPPPDTSSLKNVSVEELLHHAHAEFTMDYQRLNNLENISNCYISHLALHHPEHQEVEKIAKKGDNIMDTFNIKSEAELFANVTLEPAGCVNSFNGNEKSEESRQEIVQTMLSKIIQKFRTAILNRFKPNWKTDMLERNETISSYIIPSYQIPEEMKILANEFQQLSENGKFVSFKYLIMEAQNFPLNNNWNRSVVEKMNGLIWDYNSMDLSNPVNRKQIIATEALLIETAFGYVPSSINESHLDEYIISYPSFVITVPDYYSQAFKENFKNLQEMCGLQDIAIRMKRNKGRYHHYTVACNGTMESCINVEEKLTPFIHFDASFMTFKETRQRITRAMNEKLEEVFGFTPPQVLHHSHTTPARLNASTSNNRFRSDLQPNNSYPRMRNDNPERQRY</sequence>
<proteinExistence type="predicted"/>
<evidence type="ECO:0000313" key="2">
    <source>
        <dbReference type="WBParaSite" id="ES5_v2.g16105.t1"/>
    </source>
</evidence>
<reference evidence="2" key="1">
    <citation type="submission" date="2022-11" db="UniProtKB">
        <authorList>
            <consortium name="WormBaseParasite"/>
        </authorList>
    </citation>
    <scope>IDENTIFICATION</scope>
</reference>
<evidence type="ECO:0000313" key="1">
    <source>
        <dbReference type="Proteomes" id="UP000887579"/>
    </source>
</evidence>
<name>A0AC34FFR9_9BILA</name>
<protein>
    <submittedName>
        <fullName evidence="2">RNA-dependent RNA polymerase</fullName>
    </submittedName>
</protein>
<dbReference type="Proteomes" id="UP000887579">
    <property type="component" value="Unplaced"/>
</dbReference>